<dbReference type="InterPro" id="IPR046335">
    <property type="entry name" value="LacI/GalR-like_sensor"/>
</dbReference>
<feature type="domain" description="HTH lacI-type" evidence="4">
    <location>
        <begin position="2"/>
        <end position="57"/>
    </location>
</feature>
<keyword evidence="6" id="KW-1185">Reference proteome</keyword>
<sequence length="336" mass="35703">MTTVRDIAAEAGVSAMTVSNVINGRTDKVSVATAERVRSIMARTGYVPNGPATALSTSRSNIVALIHAASGRRSQPSPHDSIFLDEVERRVTGTGRFLMIRSADDVAQTSAELRSWRVDGAIVLGAFASEADEVQAQLGLPLVFVDNYSTSSRISRVGLDDFQGGLLAARELIGAGHRRLALVAPGVDRPGVIHQRYLGFRAAVAEASLDRNSLELIDCEPFFDPSWELGSALARRQDRPTGLFATADIIAIGLLKGMAEAGVQVPTAASIVGFDDLPEARYVTPSLTTIRQDIPAKAQAAVDALLTLIEGNERPAEVRLPVTLCRRGSVAPAPPD</sequence>
<dbReference type="KEGG" id="tdf:H9L22_01865"/>
<organism evidence="5 6">
    <name type="scientific">Tessaracoccus defluvii</name>
    <dbReference type="NCBI Taxonomy" id="1285901"/>
    <lineage>
        <taxon>Bacteria</taxon>
        <taxon>Bacillati</taxon>
        <taxon>Actinomycetota</taxon>
        <taxon>Actinomycetes</taxon>
        <taxon>Propionibacteriales</taxon>
        <taxon>Propionibacteriaceae</taxon>
        <taxon>Tessaracoccus</taxon>
    </lineage>
</organism>
<dbReference type="PROSITE" id="PS00356">
    <property type="entry name" value="HTH_LACI_1"/>
    <property type="match status" value="1"/>
</dbReference>
<dbReference type="Proteomes" id="UP000516117">
    <property type="component" value="Chromosome"/>
</dbReference>
<dbReference type="SMART" id="SM00354">
    <property type="entry name" value="HTH_LACI"/>
    <property type="match status" value="1"/>
</dbReference>
<dbReference type="InterPro" id="IPR010982">
    <property type="entry name" value="Lambda_DNA-bd_dom_sf"/>
</dbReference>
<dbReference type="PANTHER" id="PTHR30146">
    <property type="entry name" value="LACI-RELATED TRANSCRIPTIONAL REPRESSOR"/>
    <property type="match status" value="1"/>
</dbReference>
<dbReference type="AlphaFoldDB" id="A0A7H0H6T9"/>
<dbReference type="InterPro" id="IPR000843">
    <property type="entry name" value="HTH_LacI"/>
</dbReference>
<accession>A0A7H0H6T9</accession>
<dbReference type="PROSITE" id="PS50932">
    <property type="entry name" value="HTH_LACI_2"/>
    <property type="match status" value="1"/>
</dbReference>
<dbReference type="InterPro" id="IPR028082">
    <property type="entry name" value="Peripla_BP_I"/>
</dbReference>
<dbReference type="Pfam" id="PF13377">
    <property type="entry name" value="Peripla_BP_3"/>
    <property type="match status" value="1"/>
</dbReference>
<gene>
    <name evidence="5" type="ORF">H9L22_01865</name>
</gene>
<keyword evidence="3" id="KW-0804">Transcription</keyword>
<dbReference type="Pfam" id="PF00356">
    <property type="entry name" value="LacI"/>
    <property type="match status" value="1"/>
</dbReference>
<evidence type="ECO:0000256" key="3">
    <source>
        <dbReference type="ARBA" id="ARBA00023163"/>
    </source>
</evidence>
<reference evidence="5 6" key="1">
    <citation type="submission" date="2020-08" db="EMBL/GenBank/DDBJ databases">
        <title>Genome sequence of Tessaracoccus defluvii JCM 17540T.</title>
        <authorList>
            <person name="Hyun D.-W."/>
            <person name="Bae J.-W."/>
        </authorList>
    </citation>
    <scope>NUCLEOTIDE SEQUENCE [LARGE SCALE GENOMIC DNA]</scope>
    <source>
        <strain evidence="5 6">JCM 17540</strain>
    </source>
</reference>
<evidence type="ECO:0000256" key="1">
    <source>
        <dbReference type="ARBA" id="ARBA00023015"/>
    </source>
</evidence>
<dbReference type="Gene3D" id="3.40.50.2300">
    <property type="match status" value="2"/>
</dbReference>
<name>A0A7H0H6T9_9ACTN</name>
<dbReference type="SUPFAM" id="SSF47413">
    <property type="entry name" value="lambda repressor-like DNA-binding domains"/>
    <property type="match status" value="1"/>
</dbReference>
<dbReference type="GO" id="GO:0003700">
    <property type="term" value="F:DNA-binding transcription factor activity"/>
    <property type="evidence" value="ECO:0007669"/>
    <property type="project" value="TreeGrafter"/>
</dbReference>
<dbReference type="Gene3D" id="1.10.260.40">
    <property type="entry name" value="lambda repressor-like DNA-binding domains"/>
    <property type="match status" value="1"/>
</dbReference>
<proteinExistence type="predicted"/>
<evidence type="ECO:0000313" key="6">
    <source>
        <dbReference type="Proteomes" id="UP000516117"/>
    </source>
</evidence>
<keyword evidence="2 5" id="KW-0238">DNA-binding</keyword>
<dbReference type="GO" id="GO:0000976">
    <property type="term" value="F:transcription cis-regulatory region binding"/>
    <property type="evidence" value="ECO:0007669"/>
    <property type="project" value="TreeGrafter"/>
</dbReference>
<dbReference type="PANTHER" id="PTHR30146:SF24">
    <property type="entry name" value="XYLOSE OPERON REGULATORY PROTEIN"/>
    <property type="match status" value="1"/>
</dbReference>
<evidence type="ECO:0000313" key="5">
    <source>
        <dbReference type="EMBL" id="QNP56255.1"/>
    </source>
</evidence>
<keyword evidence="1" id="KW-0805">Transcription regulation</keyword>
<dbReference type="SUPFAM" id="SSF53822">
    <property type="entry name" value="Periplasmic binding protein-like I"/>
    <property type="match status" value="1"/>
</dbReference>
<evidence type="ECO:0000259" key="4">
    <source>
        <dbReference type="PROSITE" id="PS50932"/>
    </source>
</evidence>
<dbReference type="CDD" id="cd01392">
    <property type="entry name" value="HTH_LacI"/>
    <property type="match status" value="1"/>
</dbReference>
<evidence type="ECO:0000256" key="2">
    <source>
        <dbReference type="ARBA" id="ARBA00023125"/>
    </source>
</evidence>
<dbReference type="EMBL" id="CP060789">
    <property type="protein sequence ID" value="QNP56255.1"/>
    <property type="molecule type" value="Genomic_DNA"/>
</dbReference>
<dbReference type="CDD" id="cd06267">
    <property type="entry name" value="PBP1_LacI_sugar_binding-like"/>
    <property type="match status" value="1"/>
</dbReference>
<protein>
    <submittedName>
        <fullName evidence="5">LacI family DNA-binding transcriptional regulator</fullName>
    </submittedName>
</protein>
<dbReference type="RefSeq" id="WP_187721367.1">
    <property type="nucleotide sequence ID" value="NZ_BAABBL010000001.1"/>
</dbReference>